<feature type="transmembrane region" description="Helical" evidence="10">
    <location>
        <begin position="483"/>
        <end position="501"/>
    </location>
</feature>
<dbReference type="EC" id="1.2.1.84" evidence="10"/>
<evidence type="ECO:0000313" key="13">
    <source>
        <dbReference type="Proteomes" id="UP000695007"/>
    </source>
</evidence>
<dbReference type="PANTHER" id="PTHR11011">
    <property type="entry name" value="MALE STERILITY PROTEIN 2-RELATED"/>
    <property type="match status" value="1"/>
</dbReference>
<dbReference type="GO" id="GO:0102965">
    <property type="term" value="F:alcohol-forming long-chain fatty acyl-CoA reductase activity"/>
    <property type="evidence" value="ECO:0007669"/>
    <property type="project" value="UniProtKB-EC"/>
</dbReference>
<dbReference type="InterPro" id="IPR013120">
    <property type="entry name" value="FAR_NAD-bd"/>
</dbReference>
<dbReference type="GO" id="GO:0080019">
    <property type="term" value="F:alcohol-forming very long-chain fatty acyl-CoA reductase activity"/>
    <property type="evidence" value="ECO:0007669"/>
    <property type="project" value="InterPro"/>
</dbReference>
<dbReference type="InterPro" id="IPR026055">
    <property type="entry name" value="FAR"/>
</dbReference>
<evidence type="ECO:0000259" key="11">
    <source>
        <dbReference type="Pfam" id="PF03015"/>
    </source>
</evidence>
<feature type="domain" description="Thioester reductase (TE)" evidence="12">
    <location>
        <begin position="25"/>
        <end position="295"/>
    </location>
</feature>
<evidence type="ECO:0000256" key="3">
    <source>
        <dbReference type="ARBA" id="ARBA00022516"/>
    </source>
</evidence>
<evidence type="ECO:0000256" key="1">
    <source>
        <dbReference type="ARBA" id="ARBA00004141"/>
    </source>
</evidence>
<dbReference type="InterPro" id="IPR036291">
    <property type="entry name" value="NAD(P)-bd_dom_sf"/>
</dbReference>
<evidence type="ECO:0000259" key="12">
    <source>
        <dbReference type="Pfam" id="PF07993"/>
    </source>
</evidence>
<dbReference type="RefSeq" id="XP_011498955.1">
    <property type="nucleotide sequence ID" value="XM_011500653.1"/>
</dbReference>
<dbReference type="KEGG" id="csol:105363075"/>
<keyword evidence="4 10" id="KW-0812">Transmembrane</keyword>
<evidence type="ECO:0000256" key="2">
    <source>
        <dbReference type="ARBA" id="ARBA00005928"/>
    </source>
</evidence>
<dbReference type="Pfam" id="PF07993">
    <property type="entry name" value="NAD_binding_4"/>
    <property type="match status" value="1"/>
</dbReference>
<dbReference type="CDD" id="cd09071">
    <property type="entry name" value="FAR_C"/>
    <property type="match status" value="1"/>
</dbReference>
<dbReference type="InterPro" id="IPR033640">
    <property type="entry name" value="FAR_C"/>
</dbReference>
<accession>A0AAJ6YJ35</accession>
<evidence type="ECO:0000313" key="14">
    <source>
        <dbReference type="RefSeq" id="XP_011498955.1"/>
    </source>
</evidence>
<evidence type="ECO:0000256" key="6">
    <source>
        <dbReference type="ARBA" id="ARBA00022989"/>
    </source>
</evidence>
<evidence type="ECO:0000256" key="8">
    <source>
        <dbReference type="ARBA" id="ARBA00023136"/>
    </source>
</evidence>
<dbReference type="Proteomes" id="UP000695007">
    <property type="component" value="Unplaced"/>
</dbReference>
<feature type="transmembrane region" description="Helical" evidence="10">
    <location>
        <begin position="360"/>
        <end position="381"/>
    </location>
</feature>
<dbReference type="Pfam" id="PF03015">
    <property type="entry name" value="Sterile"/>
    <property type="match status" value="1"/>
</dbReference>
<dbReference type="Gene3D" id="3.40.50.720">
    <property type="entry name" value="NAD(P)-binding Rossmann-like Domain"/>
    <property type="match status" value="1"/>
</dbReference>
<dbReference type="GO" id="GO:0005777">
    <property type="term" value="C:peroxisome"/>
    <property type="evidence" value="ECO:0007669"/>
    <property type="project" value="TreeGrafter"/>
</dbReference>
<comment type="subcellular location">
    <subcellularLocation>
        <location evidence="1">Membrane</location>
        <topology evidence="1">Multi-pass membrane protein</topology>
    </subcellularLocation>
</comment>
<comment type="function">
    <text evidence="10">Catalyzes the reduction of fatty acyl-CoA to fatty alcohols.</text>
</comment>
<keyword evidence="10" id="KW-0560">Oxidoreductase</keyword>
<evidence type="ECO:0000256" key="5">
    <source>
        <dbReference type="ARBA" id="ARBA00022857"/>
    </source>
</evidence>
<dbReference type="GO" id="GO:0016020">
    <property type="term" value="C:membrane"/>
    <property type="evidence" value="ECO:0007669"/>
    <property type="project" value="UniProtKB-SubCell"/>
</dbReference>
<evidence type="ECO:0000256" key="9">
    <source>
        <dbReference type="ARBA" id="ARBA00052530"/>
    </source>
</evidence>
<reference evidence="14" key="1">
    <citation type="submission" date="2025-08" db="UniProtKB">
        <authorList>
            <consortium name="RefSeq"/>
        </authorList>
    </citation>
    <scope>IDENTIFICATION</scope>
</reference>
<keyword evidence="3 10" id="KW-0444">Lipid biosynthesis</keyword>
<evidence type="ECO:0000256" key="4">
    <source>
        <dbReference type="ARBA" id="ARBA00022692"/>
    </source>
</evidence>
<keyword evidence="13" id="KW-1185">Reference proteome</keyword>
<dbReference type="CDD" id="cd05236">
    <property type="entry name" value="FAR-N_SDR_e"/>
    <property type="match status" value="1"/>
</dbReference>
<feature type="domain" description="Fatty acyl-CoA reductase C-terminal" evidence="11">
    <location>
        <begin position="369"/>
        <end position="461"/>
    </location>
</feature>
<dbReference type="PANTHER" id="PTHR11011:SF24">
    <property type="entry name" value="FATTY ACYL-COA REDUCTASE"/>
    <property type="match status" value="1"/>
</dbReference>
<dbReference type="SUPFAM" id="SSF51735">
    <property type="entry name" value="NAD(P)-binding Rossmann-fold domains"/>
    <property type="match status" value="1"/>
</dbReference>
<dbReference type="FunFam" id="3.40.50.720:FF:000143">
    <property type="entry name" value="Fatty acyl-CoA reductase"/>
    <property type="match status" value="1"/>
</dbReference>
<dbReference type="AlphaFoldDB" id="A0AAJ6YJ35"/>
<dbReference type="GO" id="GO:0035336">
    <property type="term" value="P:long-chain fatty-acyl-CoA metabolic process"/>
    <property type="evidence" value="ECO:0007669"/>
    <property type="project" value="TreeGrafter"/>
</dbReference>
<comment type="catalytic activity">
    <reaction evidence="9 10">
        <text>a long-chain fatty acyl-CoA + 2 NADPH + 2 H(+) = a long-chain primary fatty alcohol + 2 NADP(+) + CoA</text>
        <dbReference type="Rhea" id="RHEA:52716"/>
        <dbReference type="ChEBI" id="CHEBI:15378"/>
        <dbReference type="ChEBI" id="CHEBI:57287"/>
        <dbReference type="ChEBI" id="CHEBI:57783"/>
        <dbReference type="ChEBI" id="CHEBI:58349"/>
        <dbReference type="ChEBI" id="CHEBI:77396"/>
        <dbReference type="ChEBI" id="CHEBI:83139"/>
        <dbReference type="EC" id="1.2.1.84"/>
    </reaction>
</comment>
<keyword evidence="5 10" id="KW-0521">NADP</keyword>
<keyword evidence="6 10" id="KW-1133">Transmembrane helix</keyword>
<name>A0AAJ6YJ35_9HYME</name>
<gene>
    <name evidence="14" type="primary">LOC105363075</name>
</gene>
<evidence type="ECO:0000256" key="10">
    <source>
        <dbReference type="RuleBase" id="RU363097"/>
    </source>
</evidence>
<keyword evidence="8 10" id="KW-0472">Membrane</keyword>
<sequence>MQTTNKKMDPSNSIPAFFAGRSIFVTGATGFMGKALLEKLLWSCPDIHEIFLLMRPKKKMGIDDRLRHMLTSPIFMRLRETRPKALEKLIPIQGDISAEGLGLPSVERRVLIERVSIIFHVAASVRFNDPLKDAIIINTRSTRDICILAASMKNLVALMHVSTTYCQSDKYIVEEQLYPSEVDWKKIIRITETLNDSVIEPLTSKLIGNFPNTYTFAKRLAEGVVADYAGILPIIVFRPSIVISSVDEPLVGWLDNFNGPVGMMVGAGKGILRVIYFDSNTNADFIPVDVVIKAMITSTWKRGIVTITRDPSIHVYNCSSSDIRGVSMSVIVDLGLRFTEKIPLENILWVPQVVIASNKYVYYILTLLLHLLPSLVIDMFLKFAGKKPMLFKLQKKVYAANNALLYFLTNEWKFKNKKMLTLLTDISATDVNDFGFDYAAFSVETYFSNCIVGAKKYLLNEDMNKVKEAKIHYDRMYWIDKCFKIWILIFAIWFVLNFNILPTNTGLYIPMSKVFQ</sequence>
<keyword evidence="7 10" id="KW-0443">Lipid metabolism</keyword>
<organism evidence="13 14">
    <name type="scientific">Ceratosolen solmsi marchali</name>
    <dbReference type="NCBI Taxonomy" id="326594"/>
    <lineage>
        <taxon>Eukaryota</taxon>
        <taxon>Metazoa</taxon>
        <taxon>Ecdysozoa</taxon>
        <taxon>Arthropoda</taxon>
        <taxon>Hexapoda</taxon>
        <taxon>Insecta</taxon>
        <taxon>Pterygota</taxon>
        <taxon>Neoptera</taxon>
        <taxon>Endopterygota</taxon>
        <taxon>Hymenoptera</taxon>
        <taxon>Apocrita</taxon>
        <taxon>Proctotrupomorpha</taxon>
        <taxon>Chalcidoidea</taxon>
        <taxon>Agaonidae</taxon>
        <taxon>Agaoninae</taxon>
        <taxon>Ceratosolen</taxon>
    </lineage>
</organism>
<evidence type="ECO:0000256" key="7">
    <source>
        <dbReference type="ARBA" id="ARBA00023098"/>
    </source>
</evidence>
<protein>
    <recommendedName>
        <fullName evidence="10">Fatty acyl-CoA reductase</fullName>
        <ecNumber evidence="10">1.2.1.84</ecNumber>
    </recommendedName>
</protein>
<dbReference type="GeneID" id="105363075"/>
<proteinExistence type="inferred from homology"/>
<comment type="similarity">
    <text evidence="2 10">Belongs to the fatty acyl-CoA reductase family.</text>
</comment>